<dbReference type="AlphaFoldDB" id="A0A537JFL3"/>
<dbReference type="CDD" id="cd05254">
    <property type="entry name" value="dTDP_HR_like_SDR_e"/>
    <property type="match status" value="1"/>
</dbReference>
<reference evidence="4 5" key="1">
    <citation type="journal article" date="2019" name="Nat. Microbiol.">
        <title>Mediterranean grassland soil C-N compound turnover is dependent on rainfall and depth, and is mediated by genomically divergent microorganisms.</title>
        <authorList>
            <person name="Diamond S."/>
            <person name="Andeer P.F."/>
            <person name="Li Z."/>
            <person name="Crits-Christoph A."/>
            <person name="Burstein D."/>
            <person name="Anantharaman K."/>
            <person name="Lane K.R."/>
            <person name="Thomas B.C."/>
            <person name="Pan C."/>
            <person name="Northen T.R."/>
            <person name="Banfield J.F."/>
        </authorList>
    </citation>
    <scope>NUCLEOTIDE SEQUENCE [LARGE SCALE GENOMIC DNA]</scope>
    <source>
        <strain evidence="4">NP_7</strain>
    </source>
</reference>
<dbReference type="PANTHER" id="PTHR10491">
    <property type="entry name" value="DTDP-4-DEHYDRORHAMNOSE REDUCTASE"/>
    <property type="match status" value="1"/>
</dbReference>
<dbReference type="GO" id="GO:0005829">
    <property type="term" value="C:cytosol"/>
    <property type="evidence" value="ECO:0007669"/>
    <property type="project" value="TreeGrafter"/>
</dbReference>
<sequence>MRVTVLGARGQLGHDLVAELRGCDVTPLTHADLDVCDADGVRAALRSIRPHVVINTAAFHRVDECETDPARAFAVNTFAVRDLARACADRECVLVHVSTDYVFGGEKPTPYTEEDAPKPLNVYGVSKLSGEYFVAALCPMHFIVRTSGLYGLAGASGKGGNFVETMLRLARAGTPIRVVDDQVLTPTYTADLAQAIASLIRTEAFGLYHINNSGQCSWHRFAATTFELAGLKPELSAITTQAFGATARRPLFSVLAHKKFARLTSNWMRPWQEALKAYLRAKGSLARA</sequence>
<dbReference type="EC" id="1.1.1.133" evidence="2"/>
<proteinExistence type="inferred from homology"/>
<keyword evidence="2" id="KW-0521">NADP</keyword>
<dbReference type="SUPFAM" id="SSF51735">
    <property type="entry name" value="NAD(P)-binding Rossmann-fold domains"/>
    <property type="match status" value="1"/>
</dbReference>
<name>A0A537JFL3_9BACT</name>
<dbReference type="InterPro" id="IPR005913">
    <property type="entry name" value="dTDP_dehydrorham_reduct"/>
</dbReference>
<dbReference type="InterPro" id="IPR036291">
    <property type="entry name" value="NAD(P)-bd_dom_sf"/>
</dbReference>
<comment type="function">
    <text evidence="2">Catalyzes the reduction of dTDP-6-deoxy-L-lyxo-4-hexulose to yield dTDP-L-rhamnose.</text>
</comment>
<gene>
    <name evidence="4" type="primary">rfbD</name>
    <name evidence="4" type="ORF">E6H04_04915</name>
</gene>
<accession>A0A537JFL3</accession>
<dbReference type="EMBL" id="VBAO01000131">
    <property type="protein sequence ID" value="TMI82347.1"/>
    <property type="molecule type" value="Genomic_DNA"/>
</dbReference>
<dbReference type="PANTHER" id="PTHR10491:SF4">
    <property type="entry name" value="METHIONINE ADENOSYLTRANSFERASE 2 SUBUNIT BETA"/>
    <property type="match status" value="1"/>
</dbReference>
<dbReference type="Proteomes" id="UP000320048">
    <property type="component" value="Unassembled WGS sequence"/>
</dbReference>
<comment type="caution">
    <text evidence="4">The sequence shown here is derived from an EMBL/GenBank/DDBJ whole genome shotgun (WGS) entry which is preliminary data.</text>
</comment>
<keyword evidence="2 4" id="KW-0560">Oxidoreductase</keyword>
<dbReference type="GO" id="GO:0019305">
    <property type="term" value="P:dTDP-rhamnose biosynthetic process"/>
    <property type="evidence" value="ECO:0007669"/>
    <property type="project" value="UniProtKB-UniPathway"/>
</dbReference>
<protein>
    <recommendedName>
        <fullName evidence="2">dTDP-4-dehydrorhamnose reductase</fullName>
        <ecNumber evidence="2">1.1.1.133</ecNumber>
    </recommendedName>
</protein>
<organism evidence="4 5">
    <name type="scientific">Candidatus Segetimicrobium genomatis</name>
    <dbReference type="NCBI Taxonomy" id="2569760"/>
    <lineage>
        <taxon>Bacteria</taxon>
        <taxon>Bacillati</taxon>
        <taxon>Candidatus Sysuimicrobiota</taxon>
        <taxon>Candidatus Sysuimicrobiia</taxon>
        <taxon>Candidatus Sysuimicrobiales</taxon>
        <taxon>Candidatus Segetimicrobiaceae</taxon>
        <taxon>Candidatus Segetimicrobium</taxon>
    </lineage>
</organism>
<feature type="domain" description="RmlD-like substrate binding" evidence="3">
    <location>
        <begin position="1"/>
        <end position="280"/>
    </location>
</feature>
<evidence type="ECO:0000256" key="2">
    <source>
        <dbReference type="RuleBase" id="RU364082"/>
    </source>
</evidence>
<dbReference type="Gene3D" id="3.40.50.720">
    <property type="entry name" value="NAD(P)-binding Rossmann-like Domain"/>
    <property type="match status" value="1"/>
</dbReference>
<comment type="pathway">
    <text evidence="2">Carbohydrate biosynthesis; dTDP-L-rhamnose biosynthesis.</text>
</comment>
<dbReference type="Pfam" id="PF04321">
    <property type="entry name" value="RmlD_sub_bind"/>
    <property type="match status" value="1"/>
</dbReference>
<dbReference type="Gene3D" id="3.90.25.10">
    <property type="entry name" value="UDP-galactose 4-epimerase, domain 1"/>
    <property type="match status" value="1"/>
</dbReference>
<dbReference type="NCBIfam" id="TIGR01214">
    <property type="entry name" value="rmlD"/>
    <property type="match status" value="1"/>
</dbReference>
<comment type="similarity">
    <text evidence="1 2">Belongs to the dTDP-4-dehydrorhamnose reductase family.</text>
</comment>
<evidence type="ECO:0000259" key="3">
    <source>
        <dbReference type="Pfam" id="PF04321"/>
    </source>
</evidence>
<dbReference type="UniPathway" id="UPA00124"/>
<evidence type="ECO:0000313" key="5">
    <source>
        <dbReference type="Proteomes" id="UP000320048"/>
    </source>
</evidence>
<evidence type="ECO:0000313" key="4">
    <source>
        <dbReference type="EMBL" id="TMI82347.1"/>
    </source>
</evidence>
<dbReference type="GO" id="GO:0008831">
    <property type="term" value="F:dTDP-4-dehydrorhamnose reductase activity"/>
    <property type="evidence" value="ECO:0007669"/>
    <property type="project" value="UniProtKB-EC"/>
</dbReference>
<dbReference type="InterPro" id="IPR029903">
    <property type="entry name" value="RmlD-like-bd"/>
</dbReference>
<evidence type="ECO:0000256" key="1">
    <source>
        <dbReference type="ARBA" id="ARBA00010944"/>
    </source>
</evidence>